<dbReference type="EMBL" id="JBHTLR010000005">
    <property type="protein sequence ID" value="MFD1215741.1"/>
    <property type="molecule type" value="Genomic_DNA"/>
</dbReference>
<dbReference type="HAMAP" id="MF_00758">
    <property type="entry name" value="UPF0301"/>
    <property type="match status" value="1"/>
</dbReference>
<comment type="caution">
    <text evidence="3">The sequence shown here is derived from an EMBL/GenBank/DDBJ whole genome shotgun (WGS) entry which is preliminary data.</text>
</comment>
<comment type="similarity">
    <text evidence="1 2">Belongs to the UPF0301 (AlgH) family.</text>
</comment>
<reference evidence="4" key="1">
    <citation type="journal article" date="2019" name="Int. J. Syst. Evol. Microbiol.">
        <title>The Global Catalogue of Microorganisms (GCM) 10K type strain sequencing project: providing services to taxonomists for standard genome sequencing and annotation.</title>
        <authorList>
            <consortium name="The Broad Institute Genomics Platform"/>
            <consortium name="The Broad Institute Genome Sequencing Center for Infectious Disease"/>
            <person name="Wu L."/>
            <person name="Ma J."/>
        </authorList>
    </citation>
    <scope>NUCLEOTIDE SEQUENCE [LARGE SCALE GENOMIC DNA]</scope>
    <source>
        <strain evidence="4">CCUG 54356</strain>
    </source>
</reference>
<keyword evidence="4" id="KW-1185">Reference proteome</keyword>
<proteinExistence type="inferred from homology"/>
<evidence type="ECO:0000256" key="1">
    <source>
        <dbReference type="ARBA" id="ARBA00009600"/>
    </source>
</evidence>
<name>A0ABW3U8D6_9GAMM</name>
<dbReference type="NCBIfam" id="NF001266">
    <property type="entry name" value="PRK00228.1-1"/>
    <property type="match status" value="1"/>
</dbReference>
<dbReference type="PANTHER" id="PTHR30327">
    <property type="entry name" value="UNCHARACTERIZED PROTEIN YQGE"/>
    <property type="match status" value="1"/>
</dbReference>
<dbReference type="Proteomes" id="UP001597264">
    <property type="component" value="Unassembled WGS sequence"/>
</dbReference>
<gene>
    <name evidence="3" type="ORF">ACFQ2X_03955</name>
</gene>
<evidence type="ECO:0000256" key="2">
    <source>
        <dbReference type="HAMAP-Rule" id="MF_00758"/>
    </source>
</evidence>
<evidence type="ECO:0000313" key="3">
    <source>
        <dbReference type="EMBL" id="MFD1215741.1"/>
    </source>
</evidence>
<dbReference type="Pfam" id="PF02622">
    <property type="entry name" value="DUF179"/>
    <property type="match status" value="1"/>
</dbReference>
<sequence>MHNPNLDSDLTHGSLRGQFLLAMPAMEDPRFQKTVTFICEHRADGAMGIVVNAPSNVSWREVFEQLSLKDVSQRGEEPVLMGGPVSQEQGFVLHGRGMQFASTAEVTDEISLTASKDILESLAAGRGPDDVLLALGYAGWGPGQLEEELTDNAWLTLPAEPEILFATPCEKRWQTAAARHGIDLSGISSQSGHA</sequence>
<protein>
    <recommendedName>
        <fullName evidence="2">UPF0301 protein ACFQ2X_03955</fullName>
    </recommendedName>
</protein>
<accession>A0ABW3U8D6</accession>
<dbReference type="SUPFAM" id="SSF143456">
    <property type="entry name" value="VC0467-like"/>
    <property type="match status" value="1"/>
</dbReference>
<dbReference type="PANTHER" id="PTHR30327:SF1">
    <property type="entry name" value="UPF0301 PROTEIN YQGE"/>
    <property type="match status" value="1"/>
</dbReference>
<organism evidence="3 4">
    <name type="scientific">Microbulbifer celer</name>
    <dbReference type="NCBI Taxonomy" id="435905"/>
    <lineage>
        <taxon>Bacteria</taxon>
        <taxon>Pseudomonadati</taxon>
        <taxon>Pseudomonadota</taxon>
        <taxon>Gammaproteobacteria</taxon>
        <taxon>Cellvibrionales</taxon>
        <taxon>Microbulbiferaceae</taxon>
        <taxon>Microbulbifer</taxon>
    </lineage>
</organism>
<dbReference type="RefSeq" id="WP_230436554.1">
    <property type="nucleotide sequence ID" value="NZ_CP087715.1"/>
</dbReference>
<dbReference type="InterPro" id="IPR003774">
    <property type="entry name" value="AlgH-like"/>
</dbReference>
<evidence type="ECO:0000313" key="4">
    <source>
        <dbReference type="Proteomes" id="UP001597264"/>
    </source>
</evidence>
<dbReference type="Gene3D" id="3.40.1740.10">
    <property type="entry name" value="VC0467-like"/>
    <property type="match status" value="1"/>
</dbReference>